<proteinExistence type="predicted"/>
<organism evidence="2">
    <name type="scientific">bioreactor metagenome</name>
    <dbReference type="NCBI Taxonomy" id="1076179"/>
    <lineage>
        <taxon>unclassified sequences</taxon>
        <taxon>metagenomes</taxon>
        <taxon>ecological metagenomes</taxon>
    </lineage>
</organism>
<dbReference type="EMBL" id="VSSQ01031275">
    <property type="protein sequence ID" value="MPM82100.1"/>
    <property type="molecule type" value="Genomic_DNA"/>
</dbReference>
<reference evidence="2" key="1">
    <citation type="submission" date="2019-08" db="EMBL/GenBank/DDBJ databases">
        <authorList>
            <person name="Kucharzyk K."/>
            <person name="Murdoch R.W."/>
            <person name="Higgins S."/>
            <person name="Loffler F."/>
        </authorList>
    </citation>
    <scope>NUCLEOTIDE SEQUENCE</scope>
</reference>
<feature type="compositionally biased region" description="Basic and acidic residues" evidence="1">
    <location>
        <begin position="39"/>
        <end position="74"/>
    </location>
</feature>
<accession>A0A645CY21</accession>
<protein>
    <submittedName>
        <fullName evidence="2">Uncharacterized protein</fullName>
    </submittedName>
</protein>
<feature type="region of interest" description="Disordered" evidence="1">
    <location>
        <begin position="11"/>
        <end position="74"/>
    </location>
</feature>
<feature type="compositionally biased region" description="Basic and acidic residues" evidence="1">
    <location>
        <begin position="11"/>
        <end position="25"/>
    </location>
</feature>
<evidence type="ECO:0000256" key="1">
    <source>
        <dbReference type="SAM" id="MobiDB-lite"/>
    </source>
</evidence>
<evidence type="ECO:0000313" key="2">
    <source>
        <dbReference type="EMBL" id="MPM82100.1"/>
    </source>
</evidence>
<gene>
    <name evidence="2" type="ORF">SDC9_129158</name>
</gene>
<sequence>MPDLGCERIAENARRQNEGSDDHGGAELVPFKPSADEGCCQHRTERGEGGIEREFRSRHAERRADRLDKDTHRV</sequence>
<dbReference type="AlphaFoldDB" id="A0A645CY21"/>
<comment type="caution">
    <text evidence="2">The sequence shown here is derived from an EMBL/GenBank/DDBJ whole genome shotgun (WGS) entry which is preliminary data.</text>
</comment>
<name>A0A645CY21_9ZZZZ</name>